<evidence type="ECO:0000313" key="1">
    <source>
        <dbReference type="EMBL" id="AZZ53079.1"/>
    </source>
</evidence>
<reference evidence="2" key="1">
    <citation type="submission" date="2018-03" db="EMBL/GenBank/DDBJ databases">
        <title>Bacteriophage NCPPB3778 and a type I-E CRISPR drive the evolution of the US Biological Select Agent, Rathayibacter toxicus.</title>
        <authorList>
            <person name="Davis E.W.II."/>
            <person name="Tabima J.F."/>
            <person name="Weisberg A.J."/>
            <person name="Dantas Lopes L."/>
            <person name="Wiseman M.S."/>
            <person name="Wiseman M.S."/>
            <person name="Pupko T."/>
            <person name="Belcher M.S."/>
            <person name="Sechler A.J."/>
            <person name="Tancos M.A."/>
            <person name="Schroeder B.K."/>
            <person name="Murray T.D."/>
            <person name="Luster D.G."/>
            <person name="Schneider W.L."/>
            <person name="Rogers E."/>
            <person name="Andreote F.D."/>
            <person name="Grunwald N.J."/>
            <person name="Putnam M.L."/>
            <person name="Chang J.H."/>
        </authorList>
    </citation>
    <scope>NUCLEOTIDE SEQUENCE [LARGE SCALE GENOMIC DNA]</scope>
    <source>
        <strain evidence="2">DSM 15932</strain>
    </source>
</reference>
<gene>
    <name evidence="1" type="ORF">C1I64_14245</name>
</gene>
<evidence type="ECO:0000313" key="2">
    <source>
        <dbReference type="Proteomes" id="UP000285317"/>
    </source>
</evidence>
<dbReference type="RefSeq" id="WP_127887636.1">
    <property type="nucleotide sequence ID" value="NZ_CP028137.1"/>
</dbReference>
<name>A0A3Q9V1E3_9MICO</name>
<accession>A0A3Q9V1E3</accession>
<dbReference type="EMBL" id="CP028137">
    <property type="protein sequence ID" value="AZZ53079.1"/>
    <property type="molecule type" value="Genomic_DNA"/>
</dbReference>
<dbReference type="Proteomes" id="UP000285317">
    <property type="component" value="Chromosome"/>
</dbReference>
<dbReference type="KEGG" id="rfs:C1I64_14245"/>
<proteinExistence type="predicted"/>
<dbReference type="AlphaFoldDB" id="A0A3Q9V1E3"/>
<sequence>MNTAATLVARLPRPRLARLLDRLALRAGIALVAWSTRERRLPPTHAEVAALRHERAALEDRERRTALQRLPR</sequence>
<protein>
    <submittedName>
        <fullName evidence="1">Uncharacterized protein</fullName>
    </submittedName>
</protein>
<organism evidence="1 2">
    <name type="scientific">Rathayibacter festucae DSM 15932</name>
    <dbReference type="NCBI Taxonomy" id="1328866"/>
    <lineage>
        <taxon>Bacteria</taxon>
        <taxon>Bacillati</taxon>
        <taxon>Actinomycetota</taxon>
        <taxon>Actinomycetes</taxon>
        <taxon>Micrococcales</taxon>
        <taxon>Microbacteriaceae</taxon>
        <taxon>Rathayibacter</taxon>
    </lineage>
</organism>